<dbReference type="InterPro" id="IPR025799">
    <property type="entry name" value="Arg_MeTrfase"/>
</dbReference>
<organism evidence="9">
    <name type="scientific">Camponotus floridanus</name>
    <name type="common">Florida carpenter ant</name>
    <dbReference type="NCBI Taxonomy" id="104421"/>
    <lineage>
        <taxon>Eukaryota</taxon>
        <taxon>Metazoa</taxon>
        <taxon>Ecdysozoa</taxon>
        <taxon>Arthropoda</taxon>
        <taxon>Hexapoda</taxon>
        <taxon>Insecta</taxon>
        <taxon>Pterygota</taxon>
        <taxon>Neoptera</taxon>
        <taxon>Endopterygota</taxon>
        <taxon>Hymenoptera</taxon>
        <taxon>Apocrita</taxon>
        <taxon>Aculeata</taxon>
        <taxon>Formicoidea</taxon>
        <taxon>Formicidae</taxon>
        <taxon>Formicinae</taxon>
        <taxon>Camponotus</taxon>
    </lineage>
</organism>
<evidence type="ECO:0000256" key="5">
    <source>
        <dbReference type="ARBA" id="ARBA00049303"/>
    </source>
</evidence>
<dbReference type="GO" id="GO:0042054">
    <property type="term" value="F:histone methyltransferase activity"/>
    <property type="evidence" value="ECO:0007669"/>
    <property type="project" value="TreeGrafter"/>
</dbReference>
<evidence type="ECO:0000256" key="2">
    <source>
        <dbReference type="ARBA" id="ARBA00022603"/>
    </source>
</evidence>
<dbReference type="GO" id="GO:0035242">
    <property type="term" value="F:protein-arginine omega-N asymmetric methyltransferase activity"/>
    <property type="evidence" value="ECO:0007669"/>
    <property type="project" value="UniProtKB-EC"/>
</dbReference>
<dbReference type="AlphaFoldDB" id="E2ALX0"/>
<dbReference type="EC" id="2.1.1.319" evidence="1"/>
<dbReference type="Pfam" id="PF06325">
    <property type="entry name" value="PrmA"/>
    <property type="match status" value="1"/>
</dbReference>
<proteinExistence type="predicted"/>
<evidence type="ECO:0000313" key="8">
    <source>
        <dbReference type="EMBL" id="EFN65562.1"/>
    </source>
</evidence>
<keyword evidence="3 6" id="KW-0808">Transferase</keyword>
<dbReference type="FunFam" id="3.40.50.150:FF:000003">
    <property type="entry name" value="Blast:Protein arginine N-methyltransferase 1"/>
    <property type="match status" value="1"/>
</dbReference>
<dbReference type="Gene3D" id="2.70.160.11">
    <property type="entry name" value="Hnrnp arginine n-methyltransferase1"/>
    <property type="match status" value="1"/>
</dbReference>
<dbReference type="STRING" id="104421.E2ALX0"/>
<dbReference type="InterPro" id="IPR055135">
    <property type="entry name" value="PRMT_dom"/>
</dbReference>
<evidence type="ECO:0000256" key="3">
    <source>
        <dbReference type="ARBA" id="ARBA00022679"/>
    </source>
</evidence>
<dbReference type="OMA" id="QQTMIYF"/>
<protein>
    <recommendedName>
        <fullName evidence="1">type I protein arginine methyltransferase</fullName>
        <ecNumber evidence="1">2.1.1.319</ecNumber>
    </recommendedName>
</protein>
<evidence type="ECO:0000256" key="6">
    <source>
        <dbReference type="PROSITE-ProRule" id="PRU01015"/>
    </source>
</evidence>
<dbReference type="SUPFAM" id="SSF53335">
    <property type="entry name" value="S-adenosyl-L-methionine-dependent methyltransferases"/>
    <property type="match status" value="1"/>
</dbReference>
<gene>
    <name evidence="8" type="ORF">EAG_00987</name>
</gene>
<dbReference type="EMBL" id="GL440682">
    <property type="protein sequence ID" value="EFN65562.1"/>
    <property type="molecule type" value="Genomic_DNA"/>
</dbReference>
<name>E2ALX0_CAMFO</name>
<dbReference type="OrthoDB" id="7848332at2759"/>
<keyword evidence="4 6" id="KW-0949">S-adenosyl-L-methionine</keyword>
<evidence type="ECO:0000259" key="7">
    <source>
        <dbReference type="Pfam" id="PF22528"/>
    </source>
</evidence>
<dbReference type="InterPro" id="IPR029063">
    <property type="entry name" value="SAM-dependent_MTases_sf"/>
</dbReference>
<comment type="catalytic activity">
    <reaction evidence="5">
        <text>L-arginyl-[protein] + S-adenosyl-L-methionine = N(omega)-methyl-L-arginyl-[protein] + S-adenosyl-L-homocysteine + H(+)</text>
        <dbReference type="Rhea" id="RHEA:48100"/>
        <dbReference type="Rhea" id="RHEA-COMP:10532"/>
        <dbReference type="Rhea" id="RHEA-COMP:11990"/>
        <dbReference type="ChEBI" id="CHEBI:15378"/>
        <dbReference type="ChEBI" id="CHEBI:29965"/>
        <dbReference type="ChEBI" id="CHEBI:57856"/>
        <dbReference type="ChEBI" id="CHEBI:59789"/>
        <dbReference type="ChEBI" id="CHEBI:65280"/>
    </reaction>
    <physiologicalReaction direction="left-to-right" evidence="5">
        <dbReference type="Rhea" id="RHEA:48101"/>
    </physiologicalReaction>
</comment>
<dbReference type="GO" id="GO:0035241">
    <property type="term" value="F:protein-arginine omega-N monomethyltransferase activity"/>
    <property type="evidence" value="ECO:0007669"/>
    <property type="project" value="TreeGrafter"/>
</dbReference>
<dbReference type="GO" id="GO:0032259">
    <property type="term" value="P:methylation"/>
    <property type="evidence" value="ECO:0007669"/>
    <property type="project" value="UniProtKB-KW"/>
</dbReference>
<feature type="domain" description="Protein arginine N-methyltransferase" evidence="7">
    <location>
        <begin position="148"/>
        <end position="303"/>
    </location>
</feature>
<evidence type="ECO:0000256" key="1">
    <source>
        <dbReference type="ARBA" id="ARBA00011925"/>
    </source>
</evidence>
<dbReference type="GO" id="GO:0005634">
    <property type="term" value="C:nucleus"/>
    <property type="evidence" value="ECO:0007669"/>
    <property type="project" value="TreeGrafter"/>
</dbReference>
<reference evidence="8 9" key="1">
    <citation type="journal article" date="2010" name="Science">
        <title>Genomic comparison of the ants Camponotus floridanus and Harpegnathos saltator.</title>
        <authorList>
            <person name="Bonasio R."/>
            <person name="Zhang G."/>
            <person name="Ye C."/>
            <person name="Mutti N.S."/>
            <person name="Fang X."/>
            <person name="Qin N."/>
            <person name="Donahue G."/>
            <person name="Yang P."/>
            <person name="Li Q."/>
            <person name="Li C."/>
            <person name="Zhang P."/>
            <person name="Huang Z."/>
            <person name="Berger S.L."/>
            <person name="Reinberg D."/>
            <person name="Wang J."/>
            <person name="Liebig J."/>
        </authorList>
    </citation>
    <scope>NUCLEOTIDE SEQUENCE [LARGE SCALE GENOMIC DNA]</scope>
    <source>
        <strain evidence="9">C129</strain>
    </source>
</reference>
<keyword evidence="2 6" id="KW-0489">Methyltransferase</keyword>
<evidence type="ECO:0000313" key="9">
    <source>
        <dbReference type="Proteomes" id="UP000000311"/>
    </source>
</evidence>
<evidence type="ECO:0000256" key="4">
    <source>
        <dbReference type="ARBA" id="ARBA00022691"/>
    </source>
</evidence>
<accession>E2ALX0</accession>
<dbReference type="PROSITE" id="PS51678">
    <property type="entry name" value="SAM_MT_PRMT"/>
    <property type="match status" value="1"/>
</dbReference>
<dbReference type="Gene3D" id="3.40.50.150">
    <property type="entry name" value="Vaccinia Virus protein VP39"/>
    <property type="match status" value="1"/>
</dbReference>
<dbReference type="PANTHER" id="PTHR11006">
    <property type="entry name" value="PROTEIN ARGININE N-METHYLTRANSFERASE"/>
    <property type="match status" value="1"/>
</dbReference>
<keyword evidence="9" id="KW-1185">Reference proteome</keyword>
<dbReference type="CDD" id="cd02440">
    <property type="entry name" value="AdoMet_MTases"/>
    <property type="match status" value="1"/>
</dbReference>
<dbReference type="FunCoup" id="E2ALX0">
    <property type="interactions" value="332"/>
</dbReference>
<dbReference type="PANTHER" id="PTHR11006:SF122">
    <property type="entry name" value="ARGININE METHYLTRANSFERASE 8"/>
    <property type="match status" value="1"/>
</dbReference>
<dbReference type="Pfam" id="PF22528">
    <property type="entry name" value="PRMT_C"/>
    <property type="match status" value="1"/>
</dbReference>
<dbReference type="InParanoid" id="E2ALX0"/>
<sequence length="343" mass="39085">MDEYFESYEELDIHQLMLSDKTRVLTYKNAIFNMKDEFQGKIVMDVGAGSGILSIFCAQVGAKKVYAVEASMLVKTIEQVLIENNIQNTVEIIHSKVEDIDPNSLEKVDIIISEWMGFYLVHEGMLDSVLFARDKFLQKDGLLFPSIAKLYASPCQLPSMYEFWDNVCGVSMRCIGKEYRKIKSMKPEVLLLNQDNLLAEGKLLAWLDLNCISIEELNLLGGDDYVSVCEKNGRYQGICIWFVVEFPDGSKLSTAPYDEATHWKQTAIVLPTDTKVIEKEPIAFKLELKKDTSNPRRYNIELNLLDAEEVEHDIPCNCHMTKCIVTKMYIENQANNESALSTE</sequence>
<dbReference type="Proteomes" id="UP000000311">
    <property type="component" value="Unassembled WGS sequence"/>
</dbReference>